<dbReference type="Pfam" id="PF00144">
    <property type="entry name" value="Beta-lactamase"/>
    <property type="match status" value="1"/>
</dbReference>
<dbReference type="PANTHER" id="PTHR46825">
    <property type="entry name" value="D-ALANYL-D-ALANINE-CARBOXYPEPTIDASE/ENDOPEPTIDASE AMPH"/>
    <property type="match status" value="1"/>
</dbReference>
<gene>
    <name evidence="3" type="ORF">AB0I59_39380</name>
</gene>
<dbReference type="InterPro" id="IPR001466">
    <property type="entry name" value="Beta-lactam-related"/>
</dbReference>
<evidence type="ECO:0000313" key="4">
    <source>
        <dbReference type="Proteomes" id="UP001551675"/>
    </source>
</evidence>
<proteinExistence type="predicted"/>
<dbReference type="PANTHER" id="PTHR46825:SF9">
    <property type="entry name" value="BETA-LACTAMASE-RELATED DOMAIN-CONTAINING PROTEIN"/>
    <property type="match status" value="1"/>
</dbReference>
<comment type="caution">
    <text evidence="3">The sequence shown here is derived from an EMBL/GenBank/DDBJ whole genome shotgun (WGS) entry which is preliminary data.</text>
</comment>
<reference evidence="3 4" key="1">
    <citation type="submission" date="2024-06" db="EMBL/GenBank/DDBJ databases">
        <title>The Natural Products Discovery Center: Release of the First 8490 Sequenced Strains for Exploring Actinobacteria Biosynthetic Diversity.</title>
        <authorList>
            <person name="Kalkreuter E."/>
            <person name="Kautsar S.A."/>
            <person name="Yang D."/>
            <person name="Bader C.D."/>
            <person name="Teijaro C.N."/>
            <person name="Fluegel L."/>
            <person name="Davis C.M."/>
            <person name="Simpson J.R."/>
            <person name="Lauterbach L."/>
            <person name="Steele A.D."/>
            <person name="Gui C."/>
            <person name="Meng S."/>
            <person name="Li G."/>
            <person name="Viehrig K."/>
            <person name="Ye F."/>
            <person name="Su P."/>
            <person name="Kiefer A.F."/>
            <person name="Nichols A."/>
            <person name="Cepeda A.J."/>
            <person name="Yan W."/>
            <person name="Fan B."/>
            <person name="Jiang Y."/>
            <person name="Adhikari A."/>
            <person name="Zheng C.-J."/>
            <person name="Schuster L."/>
            <person name="Cowan T.M."/>
            <person name="Smanski M.J."/>
            <person name="Chevrette M.G."/>
            <person name="De Carvalho L.P.S."/>
            <person name="Shen B."/>
        </authorList>
    </citation>
    <scope>NUCLEOTIDE SEQUENCE [LARGE SCALE GENOMIC DNA]</scope>
    <source>
        <strain evidence="3 4">NPDC050100</strain>
    </source>
</reference>
<name>A0ABV3GST6_MICGL</name>
<dbReference type="SUPFAM" id="SSF56601">
    <property type="entry name" value="beta-lactamase/transpeptidase-like"/>
    <property type="match status" value="1"/>
</dbReference>
<evidence type="ECO:0000256" key="1">
    <source>
        <dbReference type="SAM" id="MobiDB-lite"/>
    </source>
</evidence>
<evidence type="ECO:0000313" key="3">
    <source>
        <dbReference type="EMBL" id="MEV0974690.1"/>
    </source>
</evidence>
<sequence length="172" mass="18428">MADLNHLQSLLDSEAKSLHVPGAAVGVLFDGADHILTTGVTSVDTPAPVTGDTLFQIGSTTKTVTATSIMHLVERGRRSPPTRGVPSAASFETTRVRSRSCTWAAGRPGGSAESSVRPPVALPRRRPVRPTLPRRPARPTPRRARPNRRLPGPGKLQRSTRRSGRRTTCTSS</sequence>
<keyword evidence="3" id="KW-0378">Hydrolase</keyword>
<feature type="compositionally biased region" description="Basic residues" evidence="1">
    <location>
        <begin position="135"/>
        <end position="148"/>
    </location>
</feature>
<dbReference type="Gene3D" id="3.40.710.10">
    <property type="entry name" value="DD-peptidase/beta-lactamase superfamily"/>
    <property type="match status" value="1"/>
</dbReference>
<dbReference type="RefSeq" id="WP_358141616.1">
    <property type="nucleotide sequence ID" value="NZ_JBFALK010000033.1"/>
</dbReference>
<organism evidence="3 4">
    <name type="scientific">Microtetraspora glauca</name>
    <dbReference type="NCBI Taxonomy" id="1996"/>
    <lineage>
        <taxon>Bacteria</taxon>
        <taxon>Bacillati</taxon>
        <taxon>Actinomycetota</taxon>
        <taxon>Actinomycetes</taxon>
        <taxon>Streptosporangiales</taxon>
        <taxon>Streptosporangiaceae</taxon>
        <taxon>Microtetraspora</taxon>
    </lineage>
</organism>
<accession>A0ABV3GST6</accession>
<dbReference type="EMBL" id="JBFALK010000033">
    <property type="protein sequence ID" value="MEV0974690.1"/>
    <property type="molecule type" value="Genomic_DNA"/>
</dbReference>
<feature type="domain" description="Beta-lactamase-related" evidence="2">
    <location>
        <begin position="9"/>
        <end position="77"/>
    </location>
</feature>
<dbReference type="GO" id="GO:0016787">
    <property type="term" value="F:hydrolase activity"/>
    <property type="evidence" value="ECO:0007669"/>
    <property type="project" value="UniProtKB-KW"/>
</dbReference>
<dbReference type="InterPro" id="IPR012338">
    <property type="entry name" value="Beta-lactam/transpept-like"/>
</dbReference>
<protein>
    <submittedName>
        <fullName evidence="3">Serine hydrolase</fullName>
    </submittedName>
</protein>
<dbReference type="InterPro" id="IPR050491">
    <property type="entry name" value="AmpC-like"/>
</dbReference>
<evidence type="ECO:0000259" key="2">
    <source>
        <dbReference type="Pfam" id="PF00144"/>
    </source>
</evidence>
<dbReference type="Proteomes" id="UP001551675">
    <property type="component" value="Unassembled WGS sequence"/>
</dbReference>
<keyword evidence="4" id="KW-1185">Reference proteome</keyword>
<feature type="region of interest" description="Disordered" evidence="1">
    <location>
        <begin position="75"/>
        <end position="172"/>
    </location>
</feature>